<dbReference type="FunCoup" id="A0A409VPV6">
    <property type="interactions" value="456"/>
</dbReference>
<feature type="compositionally biased region" description="Acidic residues" evidence="2">
    <location>
        <begin position="292"/>
        <end position="305"/>
    </location>
</feature>
<keyword evidence="4" id="KW-1185">Reference proteome</keyword>
<feature type="compositionally biased region" description="Acidic residues" evidence="2">
    <location>
        <begin position="766"/>
        <end position="785"/>
    </location>
</feature>
<dbReference type="PANTHER" id="PTHR12790">
    <property type="entry name" value="TRANSCRIPTION INITIATION FACTOR IA RRN3"/>
    <property type="match status" value="1"/>
</dbReference>
<gene>
    <name evidence="3" type="ORF">CVT26_006185</name>
</gene>
<evidence type="ECO:0000256" key="1">
    <source>
        <dbReference type="ARBA" id="ARBA00010098"/>
    </source>
</evidence>
<dbReference type="GO" id="GO:0001181">
    <property type="term" value="F:RNA polymerase I general transcription initiation factor activity"/>
    <property type="evidence" value="ECO:0007669"/>
    <property type="project" value="InterPro"/>
</dbReference>
<dbReference type="InParanoid" id="A0A409VPV6"/>
<comment type="similarity">
    <text evidence="1">Belongs to the RRN3 family.</text>
</comment>
<evidence type="ECO:0000313" key="4">
    <source>
        <dbReference type="Proteomes" id="UP000284706"/>
    </source>
</evidence>
<accession>A0A409VPV6</accession>
<dbReference type="EMBL" id="NHYE01005599">
    <property type="protein sequence ID" value="PPQ68269.1"/>
    <property type="molecule type" value="Genomic_DNA"/>
</dbReference>
<name>A0A409VPV6_9AGAR</name>
<dbReference type="GO" id="GO:0006361">
    <property type="term" value="P:transcription initiation at RNA polymerase I promoter"/>
    <property type="evidence" value="ECO:0007669"/>
    <property type="project" value="InterPro"/>
</dbReference>
<reference evidence="3 4" key="1">
    <citation type="journal article" date="2018" name="Evol. Lett.">
        <title>Horizontal gene cluster transfer increased hallucinogenic mushroom diversity.</title>
        <authorList>
            <person name="Reynolds H.T."/>
            <person name="Vijayakumar V."/>
            <person name="Gluck-Thaler E."/>
            <person name="Korotkin H.B."/>
            <person name="Matheny P.B."/>
            <person name="Slot J.C."/>
        </authorList>
    </citation>
    <scope>NUCLEOTIDE SEQUENCE [LARGE SCALE GENOMIC DNA]</scope>
    <source>
        <strain evidence="3 4">SRW20</strain>
    </source>
</reference>
<evidence type="ECO:0000256" key="2">
    <source>
        <dbReference type="SAM" id="MobiDB-lite"/>
    </source>
</evidence>
<comment type="caution">
    <text evidence="3">The sequence shown here is derived from an EMBL/GenBank/DDBJ whole genome shotgun (WGS) entry which is preliminary data.</text>
</comment>
<dbReference type="PANTHER" id="PTHR12790:SF0">
    <property type="entry name" value="RNA POLYMERASE I-SPECIFIC TRANSCRIPTION INITIATION FACTOR RRN3-RELATED"/>
    <property type="match status" value="1"/>
</dbReference>
<evidence type="ECO:0000313" key="3">
    <source>
        <dbReference type="EMBL" id="PPQ68269.1"/>
    </source>
</evidence>
<feature type="region of interest" description="Disordered" evidence="2">
    <location>
        <begin position="764"/>
        <end position="837"/>
    </location>
</feature>
<evidence type="ECO:0008006" key="5">
    <source>
        <dbReference type="Google" id="ProtNLM"/>
    </source>
</evidence>
<dbReference type="AlphaFoldDB" id="A0A409VPV6"/>
<organism evidence="3 4">
    <name type="scientific">Gymnopilus dilepis</name>
    <dbReference type="NCBI Taxonomy" id="231916"/>
    <lineage>
        <taxon>Eukaryota</taxon>
        <taxon>Fungi</taxon>
        <taxon>Dikarya</taxon>
        <taxon>Basidiomycota</taxon>
        <taxon>Agaricomycotina</taxon>
        <taxon>Agaricomycetes</taxon>
        <taxon>Agaricomycetidae</taxon>
        <taxon>Agaricales</taxon>
        <taxon>Agaricineae</taxon>
        <taxon>Hymenogastraceae</taxon>
        <taxon>Gymnopilus</taxon>
    </lineage>
</organism>
<dbReference type="InterPro" id="IPR007991">
    <property type="entry name" value="RNA_pol_I_trans_ini_fac_RRN3"/>
</dbReference>
<dbReference type="Pfam" id="PF05327">
    <property type="entry name" value="RRN3"/>
    <property type="match status" value="1"/>
</dbReference>
<feature type="region of interest" description="Disordered" evidence="2">
    <location>
        <begin position="284"/>
        <end position="321"/>
    </location>
</feature>
<proteinExistence type="inferred from homology"/>
<dbReference type="STRING" id="231916.A0A409VPV6"/>
<protein>
    <recommendedName>
        <fullName evidence="5">RNA polymerase I-specific transcription initiation factor RRN3</fullName>
    </recommendedName>
</protein>
<dbReference type="OrthoDB" id="26970at2759"/>
<dbReference type="GO" id="GO:0001042">
    <property type="term" value="F:RNA polymerase I core binding"/>
    <property type="evidence" value="ECO:0007669"/>
    <property type="project" value="TreeGrafter"/>
</dbReference>
<sequence length="837" mass="91825">MPPKKPSASTTSASANLLIRRPIATNSRVKQDEIFKRDMYLSFVTNALQQKANGISDTFDELVSQFNISSPSPQKQPQQIDTAQIRLWLLALSHVVSRLERTHSALVDALVNMPWTTLDSATVKSYTVFIGMLLSARPEYLSLVLAKIAHGFTYQSGIQALDASMPSTSSAPLTRRVIYDRLHYLLRHILTLVPTLPSTLQPLLVRNFPHKRQNQIAQTTYIRNLLRVSSYCPELTDKILATIVDRAIQIDVEIQIELEELEDEESADDQELFELDPFDVVLGQEPATSDVSDSEDEEDVGDDFSDLSSDAGDPDDFDLRRPAEVPTNVKHIQDMVKKLDAILLLLFEHFERTRAAIGKTSESRPMSPLELPPLPPLGPAGLPSLEAVAPPTPTTEFLLSSQQPIASRSTGRSVLNDKSALRTQFLSLLSIFDRTILRTFKSRYTQFLVFWYASLDPEFADVFQGMLVERALMTTSTDPGLHVSTANGEESTSNAQAHAMTPELTRAAAASYIGSFVSRAKFVDRDGTRRVVGVLCEYLRTHLDGVEADLRAGLGFGTGSVIAPSHAQAAAAIGAILASGQHSVFYAVAQAVFLIFCFRWRDLVGGDDADEDELDLDLPSDVSLDMQGRKGRGNAVGKDKWMPELLVLKRVITSILNPLKVCSPNVVMQFARVAQATDFVYCYTMLEMNKRGDLPLSSLSVSSAPSSNPRRVSDVGSSSMTLANTKILYEPVNAELNTFFPFDPYRLPRSSTFVQGVYREWSSVAIEEEDEDEDDADDAAEEEGEASSPSLGNSAHLDIPQSATAGHRTGDDGGLGKSLGAMSISPAPMSISVGMRR</sequence>
<dbReference type="Proteomes" id="UP000284706">
    <property type="component" value="Unassembled WGS sequence"/>
</dbReference>
<dbReference type="GO" id="GO:0005634">
    <property type="term" value="C:nucleus"/>
    <property type="evidence" value="ECO:0007669"/>
    <property type="project" value="TreeGrafter"/>
</dbReference>